<dbReference type="Proteomes" id="UP000503096">
    <property type="component" value="Chromosome"/>
</dbReference>
<feature type="signal peptide" evidence="1">
    <location>
        <begin position="1"/>
        <end position="20"/>
    </location>
</feature>
<evidence type="ECO:0008006" key="4">
    <source>
        <dbReference type="Google" id="ProtNLM"/>
    </source>
</evidence>
<accession>A0A6M4H2V7</accession>
<sequence length="137" mass="14524">MRRIVSALLATGALLGVAMADARAGTARSDFTVKVAVATEFTVPPESDFCVFRNYRGAFGATVTVVCDTGVVVDLAAPTSKSAWPLFHGGAYRFMPPVSGAGLMAGIDGIPTSLGTSASWRVIRTVEREYLELTLHW</sequence>
<keyword evidence="1" id="KW-0732">Signal</keyword>
<gene>
    <name evidence="2" type="ORF">DSM104440_00679</name>
</gene>
<reference evidence="2 3" key="1">
    <citation type="submission" date="2020-04" db="EMBL/GenBank/DDBJ databases">
        <title>Usitatibacter rugosus gen. nov., sp. nov. and Usitatibacter palustris sp. nov., novel members of Usitatibacteraceae fam. nov. within the order Nitrosomonadales isolated from soil.</title>
        <authorList>
            <person name="Huber K.J."/>
            <person name="Neumann-Schaal M."/>
            <person name="Geppert A."/>
            <person name="Luckner M."/>
            <person name="Wanner G."/>
            <person name="Overmann J."/>
        </authorList>
    </citation>
    <scope>NUCLEOTIDE SEQUENCE [LARGE SCALE GENOMIC DNA]</scope>
    <source>
        <strain evidence="2 3">Swamp67</strain>
    </source>
</reference>
<name>A0A6M4H2V7_9PROT</name>
<evidence type="ECO:0000313" key="3">
    <source>
        <dbReference type="Proteomes" id="UP000503096"/>
    </source>
</evidence>
<proteinExistence type="predicted"/>
<feature type="chain" id="PRO_5026772119" description="Spore coat protein U (SCPU) domain-containing protein" evidence="1">
    <location>
        <begin position="21"/>
        <end position="137"/>
    </location>
</feature>
<evidence type="ECO:0000313" key="2">
    <source>
        <dbReference type="EMBL" id="QJR13889.1"/>
    </source>
</evidence>
<organism evidence="2 3">
    <name type="scientific">Usitatibacter palustris</name>
    <dbReference type="NCBI Taxonomy" id="2732487"/>
    <lineage>
        <taxon>Bacteria</taxon>
        <taxon>Pseudomonadati</taxon>
        <taxon>Pseudomonadota</taxon>
        <taxon>Betaproteobacteria</taxon>
        <taxon>Nitrosomonadales</taxon>
        <taxon>Usitatibacteraceae</taxon>
        <taxon>Usitatibacter</taxon>
    </lineage>
</organism>
<dbReference type="KEGG" id="upl:DSM104440_00679"/>
<dbReference type="EMBL" id="CP053073">
    <property type="protein sequence ID" value="QJR13889.1"/>
    <property type="molecule type" value="Genomic_DNA"/>
</dbReference>
<evidence type="ECO:0000256" key="1">
    <source>
        <dbReference type="SAM" id="SignalP"/>
    </source>
</evidence>
<dbReference type="AlphaFoldDB" id="A0A6M4H2V7"/>
<dbReference type="InParanoid" id="A0A6M4H2V7"/>
<keyword evidence="3" id="KW-1185">Reference proteome</keyword>
<protein>
    <recommendedName>
        <fullName evidence="4">Spore coat protein U (SCPU) domain-containing protein</fullName>
    </recommendedName>
</protein>